<keyword evidence="3 10" id="KW-0813">Transport</keyword>
<accession>A0ABV6ZUE2</accession>
<dbReference type="PROSITE" id="PS52015">
    <property type="entry name" value="TONB_CTD"/>
    <property type="match status" value="1"/>
</dbReference>
<organism evidence="13 14">
    <name type="scientific">Hyphobacterium vulgare</name>
    <dbReference type="NCBI Taxonomy" id="1736751"/>
    <lineage>
        <taxon>Bacteria</taxon>
        <taxon>Pseudomonadati</taxon>
        <taxon>Pseudomonadota</taxon>
        <taxon>Alphaproteobacteria</taxon>
        <taxon>Maricaulales</taxon>
        <taxon>Maricaulaceae</taxon>
        <taxon>Hyphobacterium</taxon>
    </lineage>
</organism>
<keyword evidence="6" id="KW-0812">Transmembrane</keyword>
<dbReference type="Proteomes" id="UP001595379">
    <property type="component" value="Unassembled WGS sequence"/>
</dbReference>
<keyword evidence="8" id="KW-1133">Transmembrane helix</keyword>
<evidence type="ECO:0000256" key="1">
    <source>
        <dbReference type="ARBA" id="ARBA00004383"/>
    </source>
</evidence>
<comment type="subcellular location">
    <subcellularLocation>
        <location evidence="1 10">Cell inner membrane</location>
        <topology evidence="1 10">Single-pass membrane protein</topology>
        <orientation evidence="1 10">Periplasmic side</orientation>
    </subcellularLocation>
</comment>
<dbReference type="InterPro" id="IPR037682">
    <property type="entry name" value="TonB_C"/>
</dbReference>
<gene>
    <name evidence="13" type="ORF">ACFOOR_03000</name>
</gene>
<comment type="similarity">
    <text evidence="2 10">Belongs to the TonB family.</text>
</comment>
<comment type="caution">
    <text evidence="13">The sequence shown here is derived from an EMBL/GenBank/DDBJ whole genome shotgun (WGS) entry which is preliminary data.</text>
</comment>
<protein>
    <recommendedName>
        <fullName evidence="10">Protein TonB</fullName>
    </recommendedName>
</protein>
<dbReference type="SUPFAM" id="SSF74653">
    <property type="entry name" value="TolA/TonB C-terminal domain"/>
    <property type="match status" value="1"/>
</dbReference>
<dbReference type="InterPro" id="IPR003538">
    <property type="entry name" value="TonB"/>
</dbReference>
<feature type="domain" description="TonB C-terminal" evidence="12">
    <location>
        <begin position="291"/>
        <end position="383"/>
    </location>
</feature>
<evidence type="ECO:0000259" key="12">
    <source>
        <dbReference type="PROSITE" id="PS52015"/>
    </source>
</evidence>
<dbReference type="InterPro" id="IPR006260">
    <property type="entry name" value="TonB/TolA_C"/>
</dbReference>
<evidence type="ECO:0000256" key="6">
    <source>
        <dbReference type="ARBA" id="ARBA00022692"/>
    </source>
</evidence>
<reference evidence="14" key="1">
    <citation type="journal article" date="2019" name="Int. J. Syst. Evol. Microbiol.">
        <title>The Global Catalogue of Microorganisms (GCM) 10K type strain sequencing project: providing services to taxonomists for standard genome sequencing and annotation.</title>
        <authorList>
            <consortium name="The Broad Institute Genomics Platform"/>
            <consortium name="The Broad Institute Genome Sequencing Center for Infectious Disease"/>
            <person name="Wu L."/>
            <person name="Ma J."/>
        </authorList>
    </citation>
    <scope>NUCLEOTIDE SEQUENCE [LARGE SCALE GENOMIC DNA]</scope>
    <source>
        <strain evidence="14">KCTC 52487</strain>
    </source>
</reference>
<sequence>MRLVAAACLALALAAPVAAQGLPDSVSEPYRAYQTAMEAGDEAAALDPAYRAWQAAETAGVDAETTGLLADNYAALASAAGQHEQAAAAFARSAEILADTEGGTLLTAETWRLAAMAAYQAGEESTTERYASRAIDILSALPASREVSAAIFQTETILAYRQFDRSNMRAAGRHAERAITALLEVGPVANMDAANIAFFAGIANASDYNHEEAAFYFTIASYIYGATSGDAETRQIAEAWAYYSRTTIDDDDRLELVRRLDASGYRPVECDDEDAGCGAGETGLPDYPEGTDVEDASPIHRREVTYPSQLLSAGYEGIVLIRFAVEADGDVDDIQVLYSVPHPAFGEAAERAVRHWRYNPLRVDGVATRREGVVTQFIFQITE</sequence>
<evidence type="ECO:0000256" key="10">
    <source>
        <dbReference type="RuleBase" id="RU362123"/>
    </source>
</evidence>
<keyword evidence="4 10" id="KW-1003">Cell membrane</keyword>
<keyword evidence="10" id="KW-0735">Signal-anchor</keyword>
<feature type="signal peptide" evidence="11">
    <location>
        <begin position="1"/>
        <end position="19"/>
    </location>
</feature>
<evidence type="ECO:0000256" key="7">
    <source>
        <dbReference type="ARBA" id="ARBA00022927"/>
    </source>
</evidence>
<dbReference type="RefSeq" id="WP_343163948.1">
    <property type="nucleotide sequence ID" value="NZ_JBHRSV010000001.1"/>
</dbReference>
<keyword evidence="7 10" id="KW-0653">Protein transport</keyword>
<dbReference type="InterPro" id="IPR051045">
    <property type="entry name" value="TonB-dependent_transducer"/>
</dbReference>
<keyword evidence="11" id="KW-0732">Signal</keyword>
<dbReference type="PANTHER" id="PTHR33446">
    <property type="entry name" value="PROTEIN TONB-RELATED"/>
    <property type="match status" value="1"/>
</dbReference>
<dbReference type="PRINTS" id="PR01374">
    <property type="entry name" value="TONBPROTEIN"/>
</dbReference>
<evidence type="ECO:0000256" key="8">
    <source>
        <dbReference type="ARBA" id="ARBA00022989"/>
    </source>
</evidence>
<evidence type="ECO:0000256" key="9">
    <source>
        <dbReference type="ARBA" id="ARBA00023136"/>
    </source>
</evidence>
<proteinExistence type="inferred from homology"/>
<evidence type="ECO:0000256" key="3">
    <source>
        <dbReference type="ARBA" id="ARBA00022448"/>
    </source>
</evidence>
<evidence type="ECO:0000256" key="2">
    <source>
        <dbReference type="ARBA" id="ARBA00006555"/>
    </source>
</evidence>
<feature type="chain" id="PRO_5045533924" description="Protein TonB" evidence="11">
    <location>
        <begin position="20"/>
        <end position="383"/>
    </location>
</feature>
<name>A0ABV6ZUE2_9PROT</name>
<dbReference type="NCBIfam" id="TIGR01352">
    <property type="entry name" value="tonB_Cterm"/>
    <property type="match status" value="1"/>
</dbReference>
<evidence type="ECO:0000256" key="11">
    <source>
        <dbReference type="SAM" id="SignalP"/>
    </source>
</evidence>
<comment type="function">
    <text evidence="10">Interacts with outer membrane receptor proteins that carry out high-affinity binding and energy dependent uptake into the periplasmic space of specific substrates. It could act to transduce energy from the cytoplasmic membrane to specific energy-requiring processes in the outer membrane, resulting in the release into the periplasm of ligands bound by these outer membrane proteins.</text>
</comment>
<dbReference type="EMBL" id="JBHRSV010000001">
    <property type="protein sequence ID" value="MFC2925067.1"/>
    <property type="molecule type" value="Genomic_DNA"/>
</dbReference>
<evidence type="ECO:0000313" key="13">
    <source>
        <dbReference type="EMBL" id="MFC2925067.1"/>
    </source>
</evidence>
<evidence type="ECO:0000256" key="5">
    <source>
        <dbReference type="ARBA" id="ARBA00022519"/>
    </source>
</evidence>
<dbReference type="Pfam" id="PF03544">
    <property type="entry name" value="TonB_C"/>
    <property type="match status" value="1"/>
</dbReference>
<keyword evidence="9" id="KW-0472">Membrane</keyword>
<dbReference type="Gene3D" id="3.30.1150.10">
    <property type="match status" value="1"/>
</dbReference>
<evidence type="ECO:0000313" key="14">
    <source>
        <dbReference type="Proteomes" id="UP001595379"/>
    </source>
</evidence>
<keyword evidence="14" id="KW-1185">Reference proteome</keyword>
<keyword evidence="5 10" id="KW-0997">Cell inner membrane</keyword>
<evidence type="ECO:0000256" key="4">
    <source>
        <dbReference type="ARBA" id="ARBA00022475"/>
    </source>
</evidence>